<evidence type="ECO:0000313" key="3">
    <source>
        <dbReference type="Proteomes" id="UP000672032"/>
    </source>
</evidence>
<dbReference type="Proteomes" id="UP000672032">
    <property type="component" value="Chromosome 3"/>
</dbReference>
<dbReference type="EMBL" id="CP063407">
    <property type="protein sequence ID" value="QSZ32912.1"/>
    <property type="molecule type" value="Genomic_DNA"/>
</dbReference>
<evidence type="ECO:0000256" key="1">
    <source>
        <dbReference type="SAM" id="SignalP"/>
    </source>
</evidence>
<proteinExistence type="predicted"/>
<organism evidence="2 3">
    <name type="scientific">Monilinia vaccinii-corymbosi</name>
    <dbReference type="NCBI Taxonomy" id="61207"/>
    <lineage>
        <taxon>Eukaryota</taxon>
        <taxon>Fungi</taxon>
        <taxon>Dikarya</taxon>
        <taxon>Ascomycota</taxon>
        <taxon>Pezizomycotina</taxon>
        <taxon>Leotiomycetes</taxon>
        <taxon>Helotiales</taxon>
        <taxon>Sclerotiniaceae</taxon>
        <taxon>Monilinia</taxon>
    </lineage>
</organism>
<evidence type="ECO:0000313" key="2">
    <source>
        <dbReference type="EMBL" id="QSZ32912.1"/>
    </source>
</evidence>
<keyword evidence="1" id="KW-0732">Signal</keyword>
<accession>A0A8A3PCN5</accession>
<name>A0A8A3PCN5_9HELO</name>
<feature type="signal peptide" evidence="1">
    <location>
        <begin position="1"/>
        <end position="18"/>
    </location>
</feature>
<keyword evidence="3" id="KW-1185">Reference proteome</keyword>
<protein>
    <submittedName>
        <fullName evidence="2">Uncharacterized protein</fullName>
    </submittedName>
</protein>
<gene>
    <name evidence="2" type="ORF">DSL72_002493</name>
</gene>
<sequence>MLPLRTMLFAGLTALAFAVPVPANFEADPILAITNDAAASSYASKRANFEADPMLSVNNAENESSYAKKQPGQYSYISLLRHL</sequence>
<feature type="chain" id="PRO_5033065271" evidence="1">
    <location>
        <begin position="19"/>
        <end position="83"/>
    </location>
</feature>
<reference evidence="2" key="1">
    <citation type="submission" date="2020-10" db="EMBL/GenBank/DDBJ databases">
        <title>Genome Sequence of Monilinia vaccinii-corymbosi Sheds Light on Mummy Berry Disease Infection of Blueberry and Mating Type.</title>
        <authorList>
            <person name="Yow A.G."/>
            <person name="Zhang Y."/>
            <person name="Bansal K."/>
            <person name="Eacker S.M."/>
            <person name="Sullivan S."/>
            <person name="Liachko I."/>
            <person name="Cubeta M.A."/>
            <person name="Rollins J.A."/>
            <person name="Ashrafi H."/>
        </authorList>
    </citation>
    <scope>NUCLEOTIDE SEQUENCE</scope>
    <source>
        <strain evidence="2">RL-1</strain>
    </source>
</reference>
<dbReference type="OrthoDB" id="3691055at2759"/>
<dbReference type="AlphaFoldDB" id="A0A8A3PCN5"/>